<comment type="caution">
    <text evidence="1">The sequence shown here is derived from an EMBL/GenBank/DDBJ whole genome shotgun (WGS) entry which is preliminary data.</text>
</comment>
<accession>A0A1S1YX59</accession>
<name>A0A1S1YX59_FLAPC</name>
<sequence length="176" mass="20539">MEILISVIGLVVYWYLSSLNKKDKKKTPPNQTINNENIVPHQNFNYEEDHYSSNQSVNNAEPSSFGELLGMLSDNEAFTEHKKANNPFDKERTERQLESDLQEYSPSMISGRTYENDTYNWNDDFAKKEKKVSILNRTTKKRNSNKKANKTASLFKSPSRIKDAFIMNEVLQRKYE</sequence>
<gene>
    <name evidence="1" type="ORF">NH26_04220</name>
</gene>
<proteinExistence type="predicted"/>
<reference evidence="1 2" key="1">
    <citation type="journal article" date="2012" name="Int. J. Syst. Evol. Microbiol.">
        <title>Flammeovirga pacifica sp. nov., isolated from deep-sea sediment.</title>
        <authorList>
            <person name="Xu H."/>
            <person name="Fu Y."/>
            <person name="Yang N."/>
            <person name="Ding Z."/>
            <person name="Lai Q."/>
            <person name="Zeng R."/>
        </authorList>
    </citation>
    <scope>NUCLEOTIDE SEQUENCE [LARGE SCALE GENOMIC DNA]</scope>
    <source>
        <strain evidence="2">DSM 24597 / LMG 26175 / WPAGA1</strain>
    </source>
</reference>
<evidence type="ECO:0000313" key="1">
    <source>
        <dbReference type="EMBL" id="OHX65609.1"/>
    </source>
</evidence>
<dbReference type="AlphaFoldDB" id="A0A1S1YX59"/>
<dbReference type="OrthoDB" id="980461at2"/>
<keyword evidence="2" id="KW-1185">Reference proteome</keyword>
<dbReference type="STRING" id="915059.NH26_04220"/>
<evidence type="ECO:0000313" key="2">
    <source>
        <dbReference type="Proteomes" id="UP000179797"/>
    </source>
</evidence>
<dbReference type="Proteomes" id="UP000179797">
    <property type="component" value="Unassembled WGS sequence"/>
</dbReference>
<organism evidence="1 2">
    <name type="scientific">Flammeovirga pacifica</name>
    <dbReference type="NCBI Taxonomy" id="915059"/>
    <lineage>
        <taxon>Bacteria</taxon>
        <taxon>Pseudomonadati</taxon>
        <taxon>Bacteroidota</taxon>
        <taxon>Cytophagia</taxon>
        <taxon>Cytophagales</taxon>
        <taxon>Flammeovirgaceae</taxon>
        <taxon>Flammeovirga</taxon>
    </lineage>
</organism>
<dbReference type="EMBL" id="JRYR02000001">
    <property type="protein sequence ID" value="OHX65609.1"/>
    <property type="molecule type" value="Genomic_DNA"/>
</dbReference>
<dbReference type="RefSeq" id="WP_044222024.1">
    <property type="nucleotide sequence ID" value="NZ_JRYR02000001.1"/>
</dbReference>
<protein>
    <submittedName>
        <fullName evidence="1">Uncharacterized protein</fullName>
    </submittedName>
</protein>